<accession>A0AAD7AFX7</accession>
<proteinExistence type="predicted"/>
<dbReference type="EMBL" id="JARIHO010000008">
    <property type="protein sequence ID" value="KAJ7357381.1"/>
    <property type="molecule type" value="Genomic_DNA"/>
</dbReference>
<reference evidence="1" key="1">
    <citation type="submission" date="2023-03" db="EMBL/GenBank/DDBJ databases">
        <title>Massive genome expansion in bonnet fungi (Mycena s.s.) driven by repeated elements and novel gene families across ecological guilds.</title>
        <authorList>
            <consortium name="Lawrence Berkeley National Laboratory"/>
            <person name="Harder C.B."/>
            <person name="Miyauchi S."/>
            <person name="Viragh M."/>
            <person name="Kuo A."/>
            <person name="Thoen E."/>
            <person name="Andreopoulos B."/>
            <person name="Lu D."/>
            <person name="Skrede I."/>
            <person name="Drula E."/>
            <person name="Henrissat B."/>
            <person name="Morin E."/>
            <person name="Kohler A."/>
            <person name="Barry K."/>
            <person name="LaButti K."/>
            <person name="Morin E."/>
            <person name="Salamov A."/>
            <person name="Lipzen A."/>
            <person name="Mereny Z."/>
            <person name="Hegedus B."/>
            <person name="Baldrian P."/>
            <person name="Stursova M."/>
            <person name="Weitz H."/>
            <person name="Taylor A."/>
            <person name="Grigoriev I.V."/>
            <person name="Nagy L.G."/>
            <person name="Martin F."/>
            <person name="Kauserud H."/>
        </authorList>
    </citation>
    <scope>NUCLEOTIDE SEQUENCE</scope>
    <source>
        <strain evidence="1">CBHHK002</strain>
    </source>
</reference>
<organism evidence="1 2">
    <name type="scientific">Mycena albidolilacea</name>
    <dbReference type="NCBI Taxonomy" id="1033008"/>
    <lineage>
        <taxon>Eukaryota</taxon>
        <taxon>Fungi</taxon>
        <taxon>Dikarya</taxon>
        <taxon>Basidiomycota</taxon>
        <taxon>Agaricomycotina</taxon>
        <taxon>Agaricomycetes</taxon>
        <taxon>Agaricomycetidae</taxon>
        <taxon>Agaricales</taxon>
        <taxon>Marasmiineae</taxon>
        <taxon>Mycenaceae</taxon>
        <taxon>Mycena</taxon>
    </lineage>
</organism>
<dbReference type="AlphaFoldDB" id="A0AAD7AFX7"/>
<protein>
    <submittedName>
        <fullName evidence="1">Uncharacterized protein</fullName>
    </submittedName>
</protein>
<sequence length="168" mass="19129">MGDNKTLSDLLIALALPWILSRETLSLWYVLLALDTRCCRGKAAGEEVGMRAKISVLVCLLTTRVARRELDEFTGDEAWRGDARAVVAGEMFVRARKEAAWTATRMARAIEDMILNVWVKGREELLLGENAERKMRWWWFQRKSDYATDASKSLSAKPRTAKVPQEIL</sequence>
<dbReference type="Proteomes" id="UP001218218">
    <property type="component" value="Unassembled WGS sequence"/>
</dbReference>
<keyword evidence="2" id="KW-1185">Reference proteome</keyword>
<gene>
    <name evidence="1" type="ORF">DFH08DRAFT_483030</name>
</gene>
<evidence type="ECO:0000313" key="1">
    <source>
        <dbReference type="EMBL" id="KAJ7357381.1"/>
    </source>
</evidence>
<evidence type="ECO:0000313" key="2">
    <source>
        <dbReference type="Proteomes" id="UP001218218"/>
    </source>
</evidence>
<comment type="caution">
    <text evidence="1">The sequence shown here is derived from an EMBL/GenBank/DDBJ whole genome shotgun (WGS) entry which is preliminary data.</text>
</comment>
<name>A0AAD7AFX7_9AGAR</name>